<feature type="coiled-coil region" evidence="3">
    <location>
        <begin position="1186"/>
        <end position="1325"/>
    </location>
</feature>
<dbReference type="Pfam" id="PF12001">
    <property type="entry name" value="DUF3496"/>
    <property type="match status" value="1"/>
</dbReference>
<dbReference type="Pfam" id="PF12796">
    <property type="entry name" value="Ank_2"/>
    <property type="match status" value="2"/>
</dbReference>
<dbReference type="InterPro" id="IPR021885">
    <property type="entry name" value="DUF3496"/>
</dbReference>
<feature type="region of interest" description="Disordered" evidence="4">
    <location>
        <begin position="287"/>
        <end position="386"/>
    </location>
</feature>
<dbReference type="InterPro" id="IPR050657">
    <property type="entry name" value="Ankyrin_repeat_domain"/>
</dbReference>
<feature type="region of interest" description="Disordered" evidence="4">
    <location>
        <begin position="152"/>
        <end position="269"/>
    </location>
</feature>
<dbReference type="KEGG" id="emc:129335671"/>
<dbReference type="InterPro" id="IPR002110">
    <property type="entry name" value="Ankyrin_rpt"/>
</dbReference>
<sequence length="1781" mass="204102">MKAVQCQQEFCAIYLLQHGADPNVVDLHSNTALHFAAFNSSISIAEHLLEYNANIDAQNKDGNTPLTLAVAESNQEMAEFLLKKGASVNARENSGRTPLMTAASNGDDALISILIQYGADVSDKDTNGWTAEDYAAIGGYSEVSKKLAGYDSGKHAEKSSSDSRKGLSVFNSPDKDGDTGFTLGAPATNKEVVDDLSGDSSRDSRKTDDDSWLSSEDEDLDFNPKKSQKPSLAHLVNVSKQIKKSNESSSIIRTDHMSSSQQSNSDCEAEDLHKCMAKPFFPVMSFPQPARSSPGSFSKPIQMSASHFGIKQEESSGEDEEEDENRKVSVLDRNVIYSHSHDQNPLQDGNFKKDISPLGMDEEVEDKNTESPWDSEEPEGTEPKVKKKLNFLEELGFDVADDVEDESDWDSTSISIKSIPSAKHFNDVVLEDNTKSDAASKKLEIIPVGVELSDAQTIIPVKDGQCNEQKDIKEIENDENKVEEGKTKKKLEELETAGKSENAAIEKTLAVNTIVQKNEQKLTVKENQCIKSEGEMLAESQVNKVTATKELVPIAVRSMKDIRKSENKRRISKQRASQQITENPPLLHDDSSLSETSVEEVRKSARTVTGKNKIPKTAGLSEDFDDLTQSSDTATEDIDSPSSVSREALMLMEQLSLDNKADSVSLLKIQNIVHGYERLIEREKGRYVQMLGKVKKIENEKKELQRILEEMREMKSLLDHQKVEWESNINTLKYSLKQEEEKRLSAEMLYEKNQERLRKKEEQCCKEMEEKQQQELMLRSLEMELRTLKNHLKEVEERHNETQRQLTQEQNARALQEGILNTHLWRQKELEEESKRTLAKSSEMADNHDPEKDLLHKNHILQDELAVLRFELDQIKVQRQEEEAKYLEENEALKEKIDELKKELKLNEEALTQTVFQYSGQINVTKTESAMLTSKLEHIKENKERLEVELDSFRSRLSSTTQELERTIISKNDLERTLQRERDEWLRLKDKLNHDLFNLQETNNSMSQLLSKTESKTNGLENELHHVTHTLREKNLLIESIQRDLSQAQCQVKELENTRQMEKDQMNKYVIKQESMQERLAQLQSENILLRQQLEDFQNQGVIKERVVSDVQYRFNDIFTKLRADTEKQIQMVEERNKELITKCSDLRDQVFKYETEKVEREGALRQLQQELADSLKKQSMSEASLEVTTRYRNDLEEDKQQLQKEMQRIKSKLQESEEQYIHSERRTQDLKNALDAKESEASMLSQKLQDLLVASSGTNNAIKQLEEHIQRLEIENARLEATNKQQTSRIEILQKELQDSTSVHNRLEELITGLQTTKIRLEEQLNHQVQKQTVLSATAQDTHNMWEEELRSRSKLGARLSELDRERTELMAEFDSEKKKVKKLAELKRSVEIRLGQEMKRNNELQKECNGIKKLLKTTKKKLKEYESGENSSQTSLQGEMKTRYTEIDSEVGKLKTKIDELSHQLEVESTRCTRLESTNRDLREQLSSVKILHKNHEKLEKSKLQLEDEVANLRRHVQSNTIDYNQREQYRREIEERARQEIRQKLEEVNLFLQTQAASQETVEQMRATNNASLKAQLEHRIGDLESELAKLKNSQQDNAFYKESTHTELERYKGLYLEELKMRKVLGSKLDRANEKLSETNAKLLHEHQRNKSLLASNFVSGSLSASPVLETIQFGNLSSNLALNRTLSLGGGFMNPSGNALSSKNRVEAYLAKMQMELEKNITRELDQASAELDAGSVRVSPVGSLDGSSKKLNMEQDQVSKATQQYLDVLKKNYMI</sequence>
<feature type="compositionally biased region" description="Polar residues" evidence="4">
    <location>
        <begin position="247"/>
        <end position="266"/>
    </location>
</feature>
<reference evidence="8" key="1">
    <citation type="submission" date="2025-08" db="UniProtKB">
        <authorList>
            <consortium name="RefSeq"/>
        </authorList>
    </citation>
    <scope>IDENTIFICATION</scope>
    <source>
        <tissue evidence="8">Blood</tissue>
    </source>
</reference>
<feature type="compositionally biased region" description="Polar residues" evidence="4">
    <location>
        <begin position="290"/>
        <end position="305"/>
    </location>
</feature>
<evidence type="ECO:0000313" key="8">
    <source>
        <dbReference type="RefSeq" id="XP_054844391.1"/>
    </source>
</evidence>
<organism evidence="7 8">
    <name type="scientific">Eublepharis macularius</name>
    <name type="common">Leopard gecko</name>
    <name type="synonym">Cyrtodactylus macularius</name>
    <dbReference type="NCBI Taxonomy" id="481883"/>
    <lineage>
        <taxon>Eukaryota</taxon>
        <taxon>Metazoa</taxon>
        <taxon>Chordata</taxon>
        <taxon>Craniata</taxon>
        <taxon>Vertebrata</taxon>
        <taxon>Euteleostomi</taxon>
        <taxon>Lepidosauria</taxon>
        <taxon>Squamata</taxon>
        <taxon>Bifurcata</taxon>
        <taxon>Gekkota</taxon>
        <taxon>Eublepharidae</taxon>
        <taxon>Eublepharinae</taxon>
        <taxon>Eublepharis</taxon>
    </lineage>
</organism>
<evidence type="ECO:0000256" key="4">
    <source>
        <dbReference type="SAM" id="MobiDB-lite"/>
    </source>
</evidence>
<evidence type="ECO:0000259" key="6">
    <source>
        <dbReference type="Pfam" id="PF14915"/>
    </source>
</evidence>
<dbReference type="GeneID" id="129335671"/>
<proteinExistence type="predicted"/>
<feature type="coiled-coil region" evidence="3">
    <location>
        <begin position="865"/>
        <end position="991"/>
    </location>
</feature>
<feature type="region of interest" description="Disordered" evidence="4">
    <location>
        <begin position="563"/>
        <end position="642"/>
    </location>
</feature>
<feature type="domain" description="CCDC144C-like coiled-coil" evidence="6">
    <location>
        <begin position="735"/>
        <end position="1213"/>
    </location>
</feature>
<keyword evidence="1 3" id="KW-0175">Coiled coil</keyword>
<dbReference type="Gene3D" id="1.25.40.20">
    <property type="entry name" value="Ankyrin repeat-containing domain"/>
    <property type="match status" value="2"/>
</dbReference>
<dbReference type="PANTHER" id="PTHR24147">
    <property type="entry name" value="ANKYRIN REPEAT DOMAIN 36-RELATED"/>
    <property type="match status" value="1"/>
</dbReference>
<feature type="domain" description="DUF3496" evidence="5">
    <location>
        <begin position="1578"/>
        <end position="1691"/>
    </location>
</feature>
<protein>
    <submittedName>
        <fullName evidence="8">Ankyrin repeat domain-containing protein 26-like</fullName>
    </submittedName>
</protein>
<dbReference type="Proteomes" id="UP001190640">
    <property type="component" value="Chromosome 9"/>
</dbReference>
<dbReference type="RefSeq" id="XP_054844391.1">
    <property type="nucleotide sequence ID" value="XM_054988416.1"/>
</dbReference>
<feature type="coiled-coil region" evidence="3">
    <location>
        <begin position="1467"/>
        <end position="1518"/>
    </location>
</feature>
<feature type="coiled-coil region" evidence="3">
    <location>
        <begin position="680"/>
        <end position="812"/>
    </location>
</feature>
<evidence type="ECO:0000256" key="2">
    <source>
        <dbReference type="PROSITE-ProRule" id="PRU00023"/>
    </source>
</evidence>
<feature type="coiled-coil region" evidence="3">
    <location>
        <begin position="1031"/>
        <end position="1150"/>
    </location>
</feature>
<dbReference type="Pfam" id="PF14915">
    <property type="entry name" value="CCDC144C"/>
    <property type="match status" value="1"/>
</dbReference>
<feature type="compositionally biased region" description="Basic and acidic residues" evidence="4">
    <location>
        <begin position="200"/>
        <end position="209"/>
    </location>
</feature>
<accession>A0AA97JWH5</accession>
<feature type="repeat" description="ANK" evidence="2">
    <location>
        <begin position="94"/>
        <end position="126"/>
    </location>
</feature>
<dbReference type="PROSITE" id="PS50297">
    <property type="entry name" value="ANK_REP_REGION"/>
    <property type="match status" value="3"/>
</dbReference>
<keyword evidence="2" id="KW-0040">ANK repeat</keyword>
<keyword evidence="7" id="KW-1185">Reference proteome</keyword>
<feature type="coiled-coil region" evidence="3">
    <location>
        <begin position="1354"/>
        <end position="1423"/>
    </location>
</feature>
<feature type="region of interest" description="Disordered" evidence="4">
    <location>
        <begin position="831"/>
        <end position="850"/>
    </location>
</feature>
<dbReference type="SMART" id="SM00248">
    <property type="entry name" value="ANK"/>
    <property type="match status" value="4"/>
</dbReference>
<dbReference type="InterPro" id="IPR036770">
    <property type="entry name" value="Ankyrin_rpt-contain_sf"/>
</dbReference>
<dbReference type="PANTHER" id="PTHR24147:SF53">
    <property type="entry name" value="ANKYRIN REPEAT DOMAIN 26"/>
    <property type="match status" value="1"/>
</dbReference>
<feature type="repeat" description="ANK" evidence="2">
    <location>
        <begin position="28"/>
        <end position="60"/>
    </location>
</feature>
<gene>
    <name evidence="8" type="primary">LOC129335671</name>
</gene>
<dbReference type="SUPFAM" id="SSF48403">
    <property type="entry name" value="Ankyrin repeat"/>
    <property type="match status" value="1"/>
</dbReference>
<dbReference type="PROSITE" id="PS50088">
    <property type="entry name" value="ANK_REPEAT"/>
    <property type="match status" value="3"/>
</dbReference>
<feature type="compositionally biased region" description="Basic and acidic residues" evidence="4">
    <location>
        <begin position="152"/>
        <end position="165"/>
    </location>
</feature>
<dbReference type="InterPro" id="IPR039497">
    <property type="entry name" value="CC144C-like_CC_dom"/>
</dbReference>
<evidence type="ECO:0000259" key="5">
    <source>
        <dbReference type="Pfam" id="PF12001"/>
    </source>
</evidence>
<name>A0AA97JWH5_EUBMA</name>
<evidence type="ECO:0000256" key="1">
    <source>
        <dbReference type="ARBA" id="ARBA00023054"/>
    </source>
</evidence>
<evidence type="ECO:0000256" key="3">
    <source>
        <dbReference type="SAM" id="Coils"/>
    </source>
</evidence>
<evidence type="ECO:0000313" key="7">
    <source>
        <dbReference type="Proteomes" id="UP001190640"/>
    </source>
</evidence>
<feature type="repeat" description="ANK" evidence="2">
    <location>
        <begin position="61"/>
        <end position="93"/>
    </location>
</feature>